<gene>
    <name evidence="1" type="ORF">QNI19_18955</name>
</gene>
<evidence type="ECO:0000313" key="1">
    <source>
        <dbReference type="EMBL" id="MDJ1495026.1"/>
    </source>
</evidence>
<dbReference type="InterPro" id="IPR001387">
    <property type="entry name" value="Cro/C1-type_HTH"/>
</dbReference>
<reference evidence="1 2" key="1">
    <citation type="submission" date="2023-05" db="EMBL/GenBank/DDBJ databases">
        <authorList>
            <person name="Zhang X."/>
        </authorList>
    </citation>
    <scope>NUCLEOTIDE SEQUENCE [LARGE SCALE GENOMIC DNA]</scope>
    <source>
        <strain evidence="1 2">DM2B3-1</strain>
    </source>
</reference>
<dbReference type="InterPro" id="IPR010982">
    <property type="entry name" value="Lambda_DNA-bd_dom_sf"/>
</dbReference>
<accession>A0ABT7CMR0</accession>
<sequence>MNLQEIGKRIYHFRTQILNLPQHDFAQRIGMGQSNVSSVEKEQTLPGCFFIWCLHTTYQIDLHWLFTGEGEPLYQQPVSAGIHLDQT</sequence>
<proteinExistence type="predicted"/>
<dbReference type="Proteomes" id="UP001228581">
    <property type="component" value="Unassembled WGS sequence"/>
</dbReference>
<comment type="caution">
    <text evidence="1">The sequence shown here is derived from an EMBL/GenBank/DDBJ whole genome shotgun (WGS) entry which is preliminary data.</text>
</comment>
<dbReference type="Gene3D" id="1.10.260.40">
    <property type="entry name" value="lambda repressor-like DNA-binding domains"/>
    <property type="match status" value="1"/>
</dbReference>
<organism evidence="1 2">
    <name type="scientific">Xanthocytophaga flava</name>
    <dbReference type="NCBI Taxonomy" id="3048013"/>
    <lineage>
        <taxon>Bacteria</taxon>
        <taxon>Pseudomonadati</taxon>
        <taxon>Bacteroidota</taxon>
        <taxon>Cytophagia</taxon>
        <taxon>Cytophagales</taxon>
        <taxon>Rhodocytophagaceae</taxon>
        <taxon>Xanthocytophaga</taxon>
    </lineage>
</organism>
<evidence type="ECO:0000313" key="2">
    <source>
        <dbReference type="Proteomes" id="UP001228581"/>
    </source>
</evidence>
<protein>
    <submittedName>
        <fullName evidence="1">Helix-turn-helix transcriptional regulator</fullName>
    </submittedName>
</protein>
<dbReference type="SUPFAM" id="SSF47413">
    <property type="entry name" value="lambda repressor-like DNA-binding domains"/>
    <property type="match status" value="1"/>
</dbReference>
<name>A0ABT7CMR0_9BACT</name>
<dbReference type="RefSeq" id="WP_313998707.1">
    <property type="nucleotide sequence ID" value="NZ_JASJOT010000012.1"/>
</dbReference>
<dbReference type="EMBL" id="JASJOT010000012">
    <property type="protein sequence ID" value="MDJ1495026.1"/>
    <property type="molecule type" value="Genomic_DNA"/>
</dbReference>
<keyword evidence="2" id="KW-1185">Reference proteome</keyword>
<dbReference type="CDD" id="cd00093">
    <property type="entry name" value="HTH_XRE"/>
    <property type="match status" value="1"/>
</dbReference>